<evidence type="ECO:0000313" key="12">
    <source>
        <dbReference type="EMBL" id="KTB29855.1"/>
    </source>
</evidence>
<protein>
    <submittedName>
        <fullName evidence="12">Putative cytochrome P450</fullName>
    </submittedName>
</protein>
<evidence type="ECO:0000256" key="2">
    <source>
        <dbReference type="ARBA" id="ARBA00005179"/>
    </source>
</evidence>
<dbReference type="Proteomes" id="UP000054988">
    <property type="component" value="Unassembled WGS sequence"/>
</dbReference>
<evidence type="ECO:0000256" key="10">
    <source>
        <dbReference type="RuleBase" id="RU000461"/>
    </source>
</evidence>
<keyword evidence="11" id="KW-1133">Transmembrane helix</keyword>
<evidence type="ECO:0000256" key="1">
    <source>
        <dbReference type="ARBA" id="ARBA00001971"/>
    </source>
</evidence>
<dbReference type="PROSITE" id="PS00086">
    <property type="entry name" value="CYTOCHROME_P450"/>
    <property type="match status" value="1"/>
</dbReference>
<evidence type="ECO:0000256" key="6">
    <source>
        <dbReference type="ARBA" id="ARBA00023002"/>
    </source>
</evidence>
<dbReference type="InterPro" id="IPR050364">
    <property type="entry name" value="Cytochrome_P450_fung"/>
</dbReference>
<dbReference type="GO" id="GO:0020037">
    <property type="term" value="F:heme binding"/>
    <property type="evidence" value="ECO:0007669"/>
    <property type="project" value="InterPro"/>
</dbReference>
<dbReference type="InterPro" id="IPR017972">
    <property type="entry name" value="Cyt_P450_CS"/>
</dbReference>
<keyword evidence="11" id="KW-0812">Transmembrane</keyword>
<dbReference type="Gene3D" id="1.10.630.10">
    <property type="entry name" value="Cytochrome P450"/>
    <property type="match status" value="1"/>
</dbReference>
<comment type="similarity">
    <text evidence="3 10">Belongs to the cytochrome P450 family.</text>
</comment>
<feature type="binding site" description="axial binding residue" evidence="9">
    <location>
        <position position="440"/>
    </location>
    <ligand>
        <name>heme</name>
        <dbReference type="ChEBI" id="CHEBI:30413"/>
    </ligand>
    <ligandPart>
        <name>Fe</name>
        <dbReference type="ChEBI" id="CHEBI:18248"/>
    </ligandPart>
</feature>
<organism evidence="12 13">
    <name type="scientific">Moniliophthora roreri</name>
    <name type="common">Frosty pod rot fungus</name>
    <name type="synonym">Monilia roreri</name>
    <dbReference type="NCBI Taxonomy" id="221103"/>
    <lineage>
        <taxon>Eukaryota</taxon>
        <taxon>Fungi</taxon>
        <taxon>Dikarya</taxon>
        <taxon>Basidiomycota</taxon>
        <taxon>Agaricomycotina</taxon>
        <taxon>Agaricomycetes</taxon>
        <taxon>Agaricomycetidae</taxon>
        <taxon>Agaricales</taxon>
        <taxon>Marasmiineae</taxon>
        <taxon>Marasmiaceae</taxon>
        <taxon>Moniliophthora</taxon>
    </lineage>
</organism>
<dbReference type="GO" id="GO:0005506">
    <property type="term" value="F:iron ion binding"/>
    <property type="evidence" value="ECO:0007669"/>
    <property type="project" value="InterPro"/>
</dbReference>
<feature type="transmembrane region" description="Helical" evidence="11">
    <location>
        <begin position="6"/>
        <end position="22"/>
    </location>
</feature>
<dbReference type="GO" id="GO:0004497">
    <property type="term" value="F:monooxygenase activity"/>
    <property type="evidence" value="ECO:0007669"/>
    <property type="project" value="UniProtKB-KW"/>
</dbReference>
<evidence type="ECO:0000256" key="4">
    <source>
        <dbReference type="ARBA" id="ARBA00022617"/>
    </source>
</evidence>
<evidence type="ECO:0000256" key="9">
    <source>
        <dbReference type="PIRSR" id="PIRSR602401-1"/>
    </source>
</evidence>
<dbReference type="AlphaFoldDB" id="A0A0W0F0M6"/>
<name>A0A0W0F0M6_MONRR</name>
<reference evidence="12 13" key="1">
    <citation type="submission" date="2015-12" db="EMBL/GenBank/DDBJ databases">
        <title>Draft genome sequence of Moniliophthora roreri, the causal agent of frosty pod rot of cacao.</title>
        <authorList>
            <person name="Aime M.C."/>
            <person name="Diaz-Valderrama J.R."/>
            <person name="Kijpornyongpan T."/>
            <person name="Phillips-Mora W."/>
        </authorList>
    </citation>
    <scope>NUCLEOTIDE SEQUENCE [LARGE SCALE GENOMIC DNA]</scope>
    <source>
        <strain evidence="12 13">MCA 2952</strain>
    </source>
</reference>
<sequence>MHTVTIFYLVSPALLAGFLIWYRRSTRRFSKYPPGPKPWPLIGNLFDIPTIKPWKTFSEWGHLYGGDLFHFEVLGQHVIVINSRELAHELFEKRSRIYSDRPHFATLDLMGWTTVAFPFMPYGETWRQHRRIFEGGLRDSAASKYLPVQMEKTREFLVNLLNDPGNFRAHIKSLTAATIIGVMYGHDIASTDDYFVELAEKAAGTVVGLGMSSTAIVNIFPFMRYLPAWFPGCGFQQIIHQSRIWIDDMIEKPYAVAVDEMNAGGKKPSFLAKYLDRSWFNGENDFEQELTIKRLCALGYAAGAETTVTAFASFFLAMATYPQIQKHAQEEIDRVIGKDRLPTYDDRPKLPYIEAVLRETLRWRPVAPLGIFHAALSDDTVNGYYVPKGTPISANIWAMTRDETVYPDPESFIPERYLTENGTCNSDDLSFTFGFGRRICPGRHLASESMWAGMASVLAAFDITKAKDEAGDEIEIDVVYSDGLVSHPEEFRCSITPRSDKAQALVSGLAI</sequence>
<keyword evidence="11" id="KW-0472">Membrane</keyword>
<dbReference type="InterPro" id="IPR002401">
    <property type="entry name" value="Cyt_P450_E_grp-I"/>
</dbReference>
<evidence type="ECO:0000256" key="5">
    <source>
        <dbReference type="ARBA" id="ARBA00022723"/>
    </source>
</evidence>
<keyword evidence="7 9" id="KW-0408">Iron</keyword>
<dbReference type="Pfam" id="PF00067">
    <property type="entry name" value="p450"/>
    <property type="match status" value="1"/>
</dbReference>
<dbReference type="GO" id="GO:0016705">
    <property type="term" value="F:oxidoreductase activity, acting on paired donors, with incorporation or reduction of molecular oxygen"/>
    <property type="evidence" value="ECO:0007669"/>
    <property type="project" value="InterPro"/>
</dbReference>
<dbReference type="InterPro" id="IPR036396">
    <property type="entry name" value="Cyt_P450_sf"/>
</dbReference>
<dbReference type="PANTHER" id="PTHR46300">
    <property type="entry name" value="P450, PUTATIVE (EUROFUNG)-RELATED-RELATED"/>
    <property type="match status" value="1"/>
</dbReference>
<dbReference type="PRINTS" id="PR00463">
    <property type="entry name" value="EP450I"/>
</dbReference>
<gene>
    <name evidence="12" type="ORF">WG66_17524</name>
</gene>
<keyword evidence="6 10" id="KW-0560">Oxidoreductase</keyword>
<comment type="caution">
    <text evidence="12">The sequence shown here is derived from an EMBL/GenBank/DDBJ whole genome shotgun (WGS) entry which is preliminary data.</text>
</comment>
<keyword evidence="8 10" id="KW-0503">Monooxygenase</keyword>
<dbReference type="eggNOG" id="KOG0156">
    <property type="taxonomic scope" value="Eukaryota"/>
</dbReference>
<keyword evidence="4 9" id="KW-0349">Heme</keyword>
<comment type="cofactor">
    <cofactor evidence="1 9">
        <name>heme</name>
        <dbReference type="ChEBI" id="CHEBI:30413"/>
    </cofactor>
</comment>
<comment type="pathway">
    <text evidence="2">Secondary metabolite biosynthesis.</text>
</comment>
<dbReference type="PANTHER" id="PTHR46300:SF7">
    <property type="entry name" value="P450, PUTATIVE (EUROFUNG)-RELATED"/>
    <property type="match status" value="1"/>
</dbReference>
<evidence type="ECO:0000256" key="3">
    <source>
        <dbReference type="ARBA" id="ARBA00010617"/>
    </source>
</evidence>
<evidence type="ECO:0000256" key="8">
    <source>
        <dbReference type="ARBA" id="ARBA00023033"/>
    </source>
</evidence>
<dbReference type="PRINTS" id="PR00385">
    <property type="entry name" value="P450"/>
</dbReference>
<evidence type="ECO:0000256" key="11">
    <source>
        <dbReference type="SAM" id="Phobius"/>
    </source>
</evidence>
<keyword evidence="5 9" id="KW-0479">Metal-binding</keyword>
<dbReference type="CDD" id="cd11065">
    <property type="entry name" value="CYP64-like"/>
    <property type="match status" value="1"/>
</dbReference>
<evidence type="ECO:0000313" key="13">
    <source>
        <dbReference type="Proteomes" id="UP000054988"/>
    </source>
</evidence>
<evidence type="ECO:0000256" key="7">
    <source>
        <dbReference type="ARBA" id="ARBA00023004"/>
    </source>
</evidence>
<accession>A0A0W0F0M6</accession>
<dbReference type="EMBL" id="LATX01002407">
    <property type="protein sequence ID" value="KTB29855.1"/>
    <property type="molecule type" value="Genomic_DNA"/>
</dbReference>
<dbReference type="InterPro" id="IPR001128">
    <property type="entry name" value="Cyt_P450"/>
</dbReference>
<proteinExistence type="inferred from homology"/>
<dbReference type="SUPFAM" id="SSF48264">
    <property type="entry name" value="Cytochrome P450"/>
    <property type="match status" value="1"/>
</dbReference>